<evidence type="ECO:0000313" key="1">
    <source>
        <dbReference type="EMBL" id="KAI0049571.1"/>
    </source>
</evidence>
<reference evidence="1" key="2">
    <citation type="journal article" date="2022" name="New Phytol.">
        <title>Evolutionary transition to the ectomycorrhizal habit in the genomes of a hyperdiverse lineage of mushroom-forming fungi.</title>
        <authorList>
            <person name="Looney B."/>
            <person name="Miyauchi S."/>
            <person name="Morin E."/>
            <person name="Drula E."/>
            <person name="Courty P.E."/>
            <person name="Kohler A."/>
            <person name="Kuo A."/>
            <person name="LaButti K."/>
            <person name="Pangilinan J."/>
            <person name="Lipzen A."/>
            <person name="Riley R."/>
            <person name="Andreopoulos W."/>
            <person name="He G."/>
            <person name="Johnson J."/>
            <person name="Nolan M."/>
            <person name="Tritt A."/>
            <person name="Barry K.W."/>
            <person name="Grigoriev I.V."/>
            <person name="Nagy L.G."/>
            <person name="Hibbett D."/>
            <person name="Henrissat B."/>
            <person name="Matheny P.B."/>
            <person name="Labbe J."/>
            <person name="Martin F.M."/>
        </authorList>
    </citation>
    <scope>NUCLEOTIDE SEQUENCE</scope>
    <source>
        <strain evidence="1">FP105234-sp</strain>
    </source>
</reference>
<comment type="caution">
    <text evidence="1">The sequence shown here is derived from an EMBL/GenBank/DDBJ whole genome shotgun (WGS) entry which is preliminary data.</text>
</comment>
<reference evidence="1" key="1">
    <citation type="submission" date="2021-02" db="EMBL/GenBank/DDBJ databases">
        <authorList>
            <consortium name="DOE Joint Genome Institute"/>
            <person name="Ahrendt S."/>
            <person name="Looney B.P."/>
            <person name="Miyauchi S."/>
            <person name="Morin E."/>
            <person name="Drula E."/>
            <person name="Courty P.E."/>
            <person name="Chicoki N."/>
            <person name="Fauchery L."/>
            <person name="Kohler A."/>
            <person name="Kuo A."/>
            <person name="Labutti K."/>
            <person name="Pangilinan J."/>
            <person name="Lipzen A."/>
            <person name="Riley R."/>
            <person name="Andreopoulos W."/>
            <person name="He G."/>
            <person name="Johnson J."/>
            <person name="Barry K.W."/>
            <person name="Grigoriev I.V."/>
            <person name="Nagy L."/>
            <person name="Hibbett D."/>
            <person name="Henrissat B."/>
            <person name="Matheny P.B."/>
            <person name="Labbe J."/>
            <person name="Martin F."/>
        </authorList>
    </citation>
    <scope>NUCLEOTIDE SEQUENCE</scope>
    <source>
        <strain evidence="1">FP105234-sp</strain>
    </source>
</reference>
<evidence type="ECO:0000313" key="2">
    <source>
        <dbReference type="Proteomes" id="UP000814033"/>
    </source>
</evidence>
<keyword evidence="2" id="KW-1185">Reference proteome</keyword>
<name>A0ACB8RZL4_9AGAM</name>
<dbReference type="Proteomes" id="UP000814033">
    <property type="component" value="Unassembled WGS sequence"/>
</dbReference>
<accession>A0ACB8RZL4</accession>
<dbReference type="EMBL" id="MU275871">
    <property type="protein sequence ID" value="KAI0049571.1"/>
    <property type="molecule type" value="Genomic_DNA"/>
</dbReference>
<protein>
    <submittedName>
        <fullName evidence="1">Uncharacterized protein</fullName>
    </submittedName>
</protein>
<organism evidence="1 2">
    <name type="scientific">Auriscalpium vulgare</name>
    <dbReference type="NCBI Taxonomy" id="40419"/>
    <lineage>
        <taxon>Eukaryota</taxon>
        <taxon>Fungi</taxon>
        <taxon>Dikarya</taxon>
        <taxon>Basidiomycota</taxon>
        <taxon>Agaricomycotina</taxon>
        <taxon>Agaricomycetes</taxon>
        <taxon>Russulales</taxon>
        <taxon>Auriscalpiaceae</taxon>
        <taxon>Auriscalpium</taxon>
    </lineage>
</organism>
<sequence>MSSISFPGHASSSSSQHDSLYPLSFDGSGSNGFQMNPLSAHPPRTPRTSTVSSNATVYSPHVYTTKDEVEERPTDIEEELPENEDDPAKAEERSRVQAEDVWREIVTTSYGRDKALKLMQYSMRVYLLFHYSIARRLPVKAPSWEGELSKRLESTVAGLSISRRSLLLFNWLAPVTAILSARHTSPSYQQEDASKVVPPGPKPLLHTFLHASPPVLLELVQAVADDVATFSKLGLLGKRTGERAGRFADWCWFASTLVGLVENGVERSIIINSRKAVESRLFTESMNGATAKSAPRNAKIDDKELRLLERQEYWLKVQRTKLLMDLVFVSYDVFRLNRGKEAVKTFAGLASALLSSSKLYDRHRNTLLKALTF</sequence>
<proteinExistence type="predicted"/>
<gene>
    <name evidence="1" type="ORF">FA95DRAFT_1581634</name>
</gene>